<sequence>MKFEITKQEGNIEVKLEVKVWLIKLLTTVGASSGIPYVLNHVINGKNHSPWQVVSFLPRIIFHKVASATLQAGSMPALYNQEKTDVFYPFVNQHRR</sequence>
<organism evidence="1 2">
    <name type="scientific">Neobacillus pocheonensis</name>
    <dbReference type="NCBI Taxonomy" id="363869"/>
    <lineage>
        <taxon>Bacteria</taxon>
        <taxon>Bacillati</taxon>
        <taxon>Bacillota</taxon>
        <taxon>Bacilli</taxon>
        <taxon>Bacillales</taxon>
        <taxon>Bacillaceae</taxon>
        <taxon>Neobacillus</taxon>
    </lineage>
</organism>
<comment type="caution">
    <text evidence="1">The sequence shown here is derived from an EMBL/GenBank/DDBJ whole genome shotgun (WGS) entry which is preliminary data.</text>
</comment>
<reference evidence="1 2" key="1">
    <citation type="submission" date="2022-06" db="EMBL/GenBank/DDBJ databases">
        <authorList>
            <person name="Jeon C.O."/>
        </authorList>
    </citation>
    <scope>NUCLEOTIDE SEQUENCE [LARGE SCALE GENOMIC DNA]</scope>
    <source>
        <strain evidence="1 2">KCTC 13943</strain>
    </source>
</reference>
<proteinExistence type="predicted"/>
<gene>
    <name evidence="1" type="ORF">NDK43_20020</name>
</gene>
<name>A0ABT0WF69_9BACI</name>
<evidence type="ECO:0000313" key="1">
    <source>
        <dbReference type="EMBL" id="MCM2534220.1"/>
    </source>
</evidence>
<evidence type="ECO:0000313" key="2">
    <source>
        <dbReference type="Proteomes" id="UP001523262"/>
    </source>
</evidence>
<accession>A0ABT0WF69</accession>
<dbReference type="EMBL" id="JAMQCR010000002">
    <property type="protein sequence ID" value="MCM2534220.1"/>
    <property type="molecule type" value="Genomic_DNA"/>
</dbReference>
<keyword evidence="2" id="KW-1185">Reference proteome</keyword>
<dbReference type="Proteomes" id="UP001523262">
    <property type="component" value="Unassembled WGS sequence"/>
</dbReference>
<protein>
    <submittedName>
        <fullName evidence="1">Uncharacterized protein</fullName>
    </submittedName>
</protein>